<sequence length="426" mass="44941">VTVWELFVDLGIAGALLLVGTLLRSRVVPIQRLFLPASVIAGLSGLALGPQGADWLPFSGSISGYPGVLIALVFAALPFIAERVPLSSLSGRLMRLWAFSSISILLQWGGGIVVAVVLLRSIWVDLNPGFGTLIAVGFVGGHGTAAAVGQVFADLGWPEATSLAMMSATVGILSAVIGGMLWVRWAAATGRARHLTRFEDLPTSLRTGLVMPPDRRSFGDESVSSSTIDTLAFHVSLIATAAVAGYYLSGWAALWFEAFRLPVFCMAFVCASLLRLVLGVTGAHRFVDRHTMGHLSGGLTDVLVVSGIASIRIAVLVEYALPLGVMMATGILLSGVVFRGLGPGALRESWLERSLFTWGWTTGVTAMGIALLRIVDPDNESDTLADFGIVYLFLAPVEVGLLAVVPLLLMQGQWMWLAGGSLLSAG</sequence>
<feature type="transmembrane region" description="Helical" evidence="1">
    <location>
        <begin position="35"/>
        <end position="53"/>
    </location>
</feature>
<proteinExistence type="predicted"/>
<feature type="transmembrane region" description="Helical" evidence="1">
    <location>
        <begin position="261"/>
        <end position="283"/>
    </location>
</feature>
<dbReference type="GO" id="GO:0015501">
    <property type="term" value="F:glutamate:sodium symporter activity"/>
    <property type="evidence" value="ECO:0007669"/>
    <property type="project" value="InterPro"/>
</dbReference>
<evidence type="ECO:0000256" key="1">
    <source>
        <dbReference type="SAM" id="Phobius"/>
    </source>
</evidence>
<feature type="non-terminal residue" evidence="2">
    <location>
        <position position="426"/>
    </location>
</feature>
<dbReference type="AlphaFoldDB" id="A0A381ZXJ5"/>
<dbReference type="PANTHER" id="PTHR36178">
    <property type="entry name" value="SLR0625 PROTEIN"/>
    <property type="match status" value="1"/>
</dbReference>
<feature type="transmembrane region" description="Helical" evidence="1">
    <location>
        <begin position="295"/>
        <end position="315"/>
    </location>
</feature>
<gene>
    <name evidence="2" type="ORF">METZ01_LOCUS146889</name>
</gene>
<feature type="transmembrane region" description="Helical" evidence="1">
    <location>
        <begin position="163"/>
        <end position="183"/>
    </location>
</feature>
<accession>A0A381ZXJ5</accession>
<name>A0A381ZXJ5_9ZZZZ</name>
<organism evidence="2">
    <name type="scientific">marine metagenome</name>
    <dbReference type="NCBI Taxonomy" id="408172"/>
    <lineage>
        <taxon>unclassified sequences</taxon>
        <taxon>metagenomes</taxon>
        <taxon>ecological metagenomes</taxon>
    </lineage>
</organism>
<feature type="transmembrane region" description="Helical" evidence="1">
    <location>
        <begin position="321"/>
        <end position="342"/>
    </location>
</feature>
<dbReference type="GO" id="GO:0015813">
    <property type="term" value="P:L-glutamate transmembrane transport"/>
    <property type="evidence" value="ECO:0007669"/>
    <property type="project" value="InterPro"/>
</dbReference>
<dbReference type="Pfam" id="PF03616">
    <property type="entry name" value="Glt_symporter"/>
    <property type="match status" value="1"/>
</dbReference>
<feature type="transmembrane region" description="Helical" evidence="1">
    <location>
        <begin position="354"/>
        <end position="375"/>
    </location>
</feature>
<dbReference type="InterPro" id="IPR004445">
    <property type="entry name" value="GltS"/>
</dbReference>
<dbReference type="EMBL" id="UINC01023085">
    <property type="protein sequence ID" value="SVA94035.1"/>
    <property type="molecule type" value="Genomic_DNA"/>
</dbReference>
<dbReference type="PANTHER" id="PTHR36178:SF1">
    <property type="entry name" value="SODIUM_GLUTAMATE SYMPORTER"/>
    <property type="match status" value="1"/>
</dbReference>
<keyword evidence="1" id="KW-0472">Membrane</keyword>
<feature type="transmembrane region" description="Helical" evidence="1">
    <location>
        <begin position="231"/>
        <end position="249"/>
    </location>
</feature>
<protein>
    <recommendedName>
        <fullName evidence="3">Cation/H+ exchanger domain-containing protein</fullName>
    </recommendedName>
</protein>
<feature type="non-terminal residue" evidence="2">
    <location>
        <position position="1"/>
    </location>
</feature>
<dbReference type="GO" id="GO:0016020">
    <property type="term" value="C:membrane"/>
    <property type="evidence" value="ECO:0007669"/>
    <property type="project" value="InterPro"/>
</dbReference>
<keyword evidence="1" id="KW-0812">Transmembrane</keyword>
<feature type="transmembrane region" description="Helical" evidence="1">
    <location>
        <begin position="387"/>
        <end position="409"/>
    </location>
</feature>
<evidence type="ECO:0008006" key="3">
    <source>
        <dbReference type="Google" id="ProtNLM"/>
    </source>
</evidence>
<evidence type="ECO:0000313" key="2">
    <source>
        <dbReference type="EMBL" id="SVA94035.1"/>
    </source>
</evidence>
<feature type="transmembrane region" description="Helical" evidence="1">
    <location>
        <begin position="96"/>
        <end position="123"/>
    </location>
</feature>
<reference evidence="2" key="1">
    <citation type="submission" date="2018-05" db="EMBL/GenBank/DDBJ databases">
        <authorList>
            <person name="Lanie J.A."/>
            <person name="Ng W.-L."/>
            <person name="Kazmierczak K.M."/>
            <person name="Andrzejewski T.M."/>
            <person name="Davidsen T.M."/>
            <person name="Wayne K.J."/>
            <person name="Tettelin H."/>
            <person name="Glass J.I."/>
            <person name="Rusch D."/>
            <person name="Podicherti R."/>
            <person name="Tsui H.-C.T."/>
            <person name="Winkler M.E."/>
        </authorList>
    </citation>
    <scope>NUCLEOTIDE SEQUENCE</scope>
</reference>
<feature type="transmembrane region" description="Helical" evidence="1">
    <location>
        <begin position="65"/>
        <end position="84"/>
    </location>
</feature>
<keyword evidence="1" id="KW-1133">Transmembrane helix</keyword>